<dbReference type="PANTHER" id="PTHR19336">
    <property type="entry name" value="UNCHARACTERIZED DUF1167"/>
    <property type="match status" value="1"/>
</dbReference>
<evidence type="ECO:0000256" key="2">
    <source>
        <dbReference type="ARBA" id="ARBA00008179"/>
    </source>
</evidence>
<keyword evidence="13" id="KW-1185">Reference proteome</keyword>
<dbReference type="Pfam" id="PF06657">
    <property type="entry name" value="Cep57_MT_bd"/>
    <property type="match status" value="1"/>
</dbReference>
<feature type="compositionally biased region" description="Polar residues" evidence="10">
    <location>
        <begin position="448"/>
        <end position="459"/>
    </location>
</feature>
<feature type="compositionally biased region" description="Polar residues" evidence="10">
    <location>
        <begin position="99"/>
        <end position="118"/>
    </location>
</feature>
<feature type="domain" description="Cep57 centrosome localisation" evidence="12">
    <location>
        <begin position="68"/>
        <end position="240"/>
    </location>
</feature>
<evidence type="ECO:0000256" key="10">
    <source>
        <dbReference type="SAM" id="MobiDB-lite"/>
    </source>
</evidence>
<keyword evidence="6" id="KW-0206">Cytoskeleton</keyword>
<dbReference type="Pfam" id="PF14073">
    <property type="entry name" value="Cep57_CLD"/>
    <property type="match status" value="1"/>
</dbReference>
<evidence type="ECO:0000256" key="3">
    <source>
        <dbReference type="ARBA" id="ARBA00022490"/>
    </source>
</evidence>
<evidence type="ECO:0000256" key="8">
    <source>
        <dbReference type="ARBA" id="ARBA00042578"/>
    </source>
</evidence>
<evidence type="ECO:0000256" key="1">
    <source>
        <dbReference type="ARBA" id="ARBA00004300"/>
    </source>
</evidence>
<dbReference type="GO" id="GO:0043015">
    <property type="term" value="F:gamma-tubulin binding"/>
    <property type="evidence" value="ECO:0007669"/>
    <property type="project" value="InterPro"/>
</dbReference>
<dbReference type="InterPro" id="IPR051756">
    <property type="entry name" value="Centrosomal_MT-associated"/>
</dbReference>
<evidence type="ECO:0000313" key="13">
    <source>
        <dbReference type="Proteomes" id="UP000504632"/>
    </source>
</evidence>
<feature type="compositionally biased region" description="Basic residues" evidence="10">
    <location>
        <begin position="409"/>
        <end position="432"/>
    </location>
</feature>
<proteinExistence type="inferred from homology"/>
<sequence length="492" mass="56281">MEQCQDQSFSLDSPFKQSYVGSFHLPPEKLSHRFEVKEPSLQLAKTQKYPQNINLPVRRTTHDAESRAVIAALKTLQEKMRRLELERVQAEKNVRRFSQEAQRCVSSSDQGQRSTGESDSSRKIELVTQLQSAEQRCVLLEKQLDYMKKMVEKTGRERLAQADRQEGVERAKPRAGPDIQTQLQKLERLERECLKLTSTQSEAERKIELLEQKLLEEEHERRLVQEKADELERELEFSLRSLSAATAEKKTKKKNNKDKMTGKKSSTVRSGVSTPRQFPKAKHFPFVAGTSTSPSHSVNANVQSVLHLMKHGQPQLCERMRSLSRSGSENRPGAREVPVSPRIKASTLGSLSELLLALQDELGQMSFEHQELVRQIDETEQRELREDLERELDCLVKKMEVKAAQISQLRKHQQVVHKLSRPSHSPRKKKHSASAEGRARGLGGVQDLTPSPVKSSPRGQSHPKTRQGHLQLLRESQRLRCSLRRDDITWES</sequence>
<dbReference type="RefSeq" id="XP_030626699.1">
    <property type="nucleotide sequence ID" value="XM_030770839.1"/>
</dbReference>
<feature type="domain" description="Cep57 centrosome microtubule-binding" evidence="11">
    <location>
        <begin position="349"/>
        <end position="412"/>
    </location>
</feature>
<reference evidence="14" key="1">
    <citation type="submission" date="2025-08" db="UniProtKB">
        <authorList>
            <consortium name="RefSeq"/>
        </authorList>
    </citation>
    <scope>IDENTIFICATION</scope>
</reference>
<dbReference type="AlphaFoldDB" id="A0A6J2V365"/>
<evidence type="ECO:0000313" key="14">
    <source>
        <dbReference type="RefSeq" id="XP_030626699.1"/>
    </source>
</evidence>
<feature type="coiled-coil region" evidence="9">
    <location>
        <begin position="378"/>
        <end position="405"/>
    </location>
</feature>
<dbReference type="InterPro" id="IPR024957">
    <property type="entry name" value="Cep57_MT-bd_dom"/>
</dbReference>
<dbReference type="GO" id="GO:0042802">
    <property type="term" value="F:identical protein binding"/>
    <property type="evidence" value="ECO:0007669"/>
    <property type="project" value="InterPro"/>
</dbReference>
<evidence type="ECO:0000256" key="9">
    <source>
        <dbReference type="SAM" id="Coils"/>
    </source>
</evidence>
<dbReference type="InterPro" id="IPR025913">
    <property type="entry name" value="Cep57_CLD"/>
</dbReference>
<evidence type="ECO:0000256" key="4">
    <source>
        <dbReference type="ARBA" id="ARBA00022701"/>
    </source>
</evidence>
<dbReference type="InParanoid" id="A0A6J2V365"/>
<organism evidence="13 14">
    <name type="scientific">Chanos chanos</name>
    <name type="common">Milkfish</name>
    <name type="synonym">Mugil chanos</name>
    <dbReference type="NCBI Taxonomy" id="29144"/>
    <lineage>
        <taxon>Eukaryota</taxon>
        <taxon>Metazoa</taxon>
        <taxon>Chordata</taxon>
        <taxon>Craniata</taxon>
        <taxon>Vertebrata</taxon>
        <taxon>Euteleostomi</taxon>
        <taxon>Actinopterygii</taxon>
        <taxon>Neopterygii</taxon>
        <taxon>Teleostei</taxon>
        <taxon>Ostariophysi</taxon>
        <taxon>Gonorynchiformes</taxon>
        <taxon>Chanidae</taxon>
        <taxon>Chanos</taxon>
    </lineage>
</organism>
<protein>
    <recommendedName>
        <fullName evidence="7">Centrosomal protein 57kDa-like protein 1</fullName>
    </recommendedName>
    <alternativeName>
        <fullName evidence="8">Cep57-related protein</fullName>
    </alternativeName>
</protein>
<evidence type="ECO:0000256" key="7">
    <source>
        <dbReference type="ARBA" id="ARBA00041218"/>
    </source>
</evidence>
<gene>
    <name evidence="14" type="primary">cep57l1</name>
</gene>
<keyword evidence="5 9" id="KW-0175">Coiled coil</keyword>
<dbReference type="PANTHER" id="PTHR19336:SF10">
    <property type="entry name" value="CENTROSOMAL PROTEIN CEP57L1"/>
    <property type="match status" value="1"/>
</dbReference>
<dbReference type="GO" id="GO:0008017">
    <property type="term" value="F:microtubule binding"/>
    <property type="evidence" value="ECO:0007669"/>
    <property type="project" value="InterPro"/>
</dbReference>
<feature type="region of interest" description="Disordered" evidence="10">
    <location>
        <begin position="408"/>
        <end position="473"/>
    </location>
</feature>
<keyword evidence="4" id="KW-0493">Microtubule</keyword>
<name>A0A6J2V365_CHACN</name>
<dbReference type="CTD" id="285753"/>
<feature type="region of interest" description="Disordered" evidence="10">
    <location>
        <begin position="99"/>
        <end position="123"/>
    </location>
</feature>
<dbReference type="Gene3D" id="1.20.58.90">
    <property type="match status" value="1"/>
</dbReference>
<dbReference type="GeneID" id="115809256"/>
<evidence type="ECO:0000259" key="11">
    <source>
        <dbReference type="Pfam" id="PF06657"/>
    </source>
</evidence>
<comment type="similarity">
    <text evidence="2">Belongs to the translokin family.</text>
</comment>
<accession>A0A6J2V365</accession>
<comment type="subcellular location">
    <subcellularLocation>
        <location evidence="1">Cytoplasm</location>
        <location evidence="1">Cytoskeleton</location>
        <location evidence="1">Microtubule organizing center</location>
        <location evidence="1">Centrosome</location>
    </subcellularLocation>
</comment>
<dbReference type="Proteomes" id="UP000504632">
    <property type="component" value="Chromosome 4"/>
</dbReference>
<dbReference type="GO" id="GO:0005874">
    <property type="term" value="C:microtubule"/>
    <property type="evidence" value="ECO:0007669"/>
    <property type="project" value="UniProtKB-KW"/>
</dbReference>
<keyword evidence="3" id="KW-0963">Cytoplasm</keyword>
<evidence type="ECO:0000256" key="5">
    <source>
        <dbReference type="ARBA" id="ARBA00023054"/>
    </source>
</evidence>
<evidence type="ECO:0000259" key="12">
    <source>
        <dbReference type="Pfam" id="PF14073"/>
    </source>
</evidence>
<feature type="region of interest" description="Disordered" evidence="10">
    <location>
        <begin position="246"/>
        <end position="277"/>
    </location>
</feature>
<dbReference type="OrthoDB" id="76453at2759"/>
<feature type="compositionally biased region" description="Polar residues" evidence="10">
    <location>
        <begin position="265"/>
        <end position="276"/>
    </location>
</feature>
<evidence type="ECO:0000256" key="6">
    <source>
        <dbReference type="ARBA" id="ARBA00023212"/>
    </source>
</evidence>
<dbReference type="GO" id="GO:0005813">
    <property type="term" value="C:centrosome"/>
    <property type="evidence" value="ECO:0007669"/>
    <property type="project" value="UniProtKB-SubCell"/>
</dbReference>